<protein>
    <recommendedName>
        <fullName evidence="10">C2H2-type domain-containing protein</fullName>
    </recommendedName>
</protein>
<dbReference type="PROSITE" id="PS50157">
    <property type="entry name" value="ZINC_FINGER_C2H2_2"/>
    <property type="match status" value="2"/>
</dbReference>
<feature type="compositionally biased region" description="Basic and acidic residues" evidence="9">
    <location>
        <begin position="15"/>
        <end position="24"/>
    </location>
</feature>
<proteinExistence type="predicted"/>
<evidence type="ECO:0000256" key="1">
    <source>
        <dbReference type="ARBA" id="ARBA00004123"/>
    </source>
</evidence>
<evidence type="ECO:0000256" key="3">
    <source>
        <dbReference type="ARBA" id="ARBA00022771"/>
    </source>
</evidence>
<accession>A0A6A6FGD6</accession>
<keyword evidence="6" id="KW-0804">Transcription</keyword>
<organism evidence="11 12">
    <name type="scientific">Cercospora zeae-maydis SCOH1-5</name>
    <dbReference type="NCBI Taxonomy" id="717836"/>
    <lineage>
        <taxon>Eukaryota</taxon>
        <taxon>Fungi</taxon>
        <taxon>Dikarya</taxon>
        <taxon>Ascomycota</taxon>
        <taxon>Pezizomycotina</taxon>
        <taxon>Dothideomycetes</taxon>
        <taxon>Dothideomycetidae</taxon>
        <taxon>Mycosphaerellales</taxon>
        <taxon>Mycosphaerellaceae</taxon>
        <taxon>Cercospora</taxon>
    </lineage>
</organism>
<evidence type="ECO:0000313" key="12">
    <source>
        <dbReference type="Proteomes" id="UP000799539"/>
    </source>
</evidence>
<dbReference type="InterPro" id="IPR051061">
    <property type="entry name" value="Zinc_finger_trans_reg"/>
</dbReference>
<dbReference type="InterPro" id="IPR036236">
    <property type="entry name" value="Znf_C2H2_sf"/>
</dbReference>
<keyword evidence="5" id="KW-0805">Transcription regulation</keyword>
<dbReference type="OrthoDB" id="6077919at2759"/>
<keyword evidence="2" id="KW-0479">Metal-binding</keyword>
<evidence type="ECO:0000313" key="11">
    <source>
        <dbReference type="EMBL" id="KAF2212455.1"/>
    </source>
</evidence>
<feature type="domain" description="C2H2-type" evidence="10">
    <location>
        <begin position="459"/>
        <end position="486"/>
    </location>
</feature>
<dbReference type="Proteomes" id="UP000799539">
    <property type="component" value="Unassembled WGS sequence"/>
</dbReference>
<dbReference type="GO" id="GO:0006357">
    <property type="term" value="P:regulation of transcription by RNA polymerase II"/>
    <property type="evidence" value="ECO:0007669"/>
    <property type="project" value="TreeGrafter"/>
</dbReference>
<dbReference type="GO" id="GO:0008270">
    <property type="term" value="F:zinc ion binding"/>
    <property type="evidence" value="ECO:0007669"/>
    <property type="project" value="UniProtKB-KW"/>
</dbReference>
<keyword evidence="7" id="KW-0539">Nucleus</keyword>
<feature type="domain" description="C2H2-type" evidence="10">
    <location>
        <begin position="485"/>
        <end position="514"/>
    </location>
</feature>
<evidence type="ECO:0000256" key="4">
    <source>
        <dbReference type="ARBA" id="ARBA00022833"/>
    </source>
</evidence>
<comment type="subcellular location">
    <subcellularLocation>
        <location evidence="1">Nucleus</location>
    </subcellularLocation>
</comment>
<dbReference type="EMBL" id="ML992673">
    <property type="protein sequence ID" value="KAF2212455.1"/>
    <property type="molecule type" value="Genomic_DNA"/>
</dbReference>
<evidence type="ECO:0000256" key="8">
    <source>
        <dbReference type="PROSITE-ProRule" id="PRU00042"/>
    </source>
</evidence>
<feature type="region of interest" description="Disordered" evidence="9">
    <location>
        <begin position="642"/>
        <end position="675"/>
    </location>
</feature>
<feature type="compositionally biased region" description="Basic residues" evidence="9">
    <location>
        <begin position="1"/>
        <end position="13"/>
    </location>
</feature>
<keyword evidence="4" id="KW-0862">Zinc</keyword>
<evidence type="ECO:0000256" key="9">
    <source>
        <dbReference type="SAM" id="MobiDB-lite"/>
    </source>
</evidence>
<evidence type="ECO:0000256" key="7">
    <source>
        <dbReference type="ARBA" id="ARBA00023242"/>
    </source>
</evidence>
<keyword evidence="12" id="KW-1185">Reference proteome</keyword>
<keyword evidence="3 8" id="KW-0863">Zinc-finger</keyword>
<dbReference type="SMART" id="SM00355">
    <property type="entry name" value="ZnF_C2H2"/>
    <property type="match status" value="5"/>
</dbReference>
<dbReference type="GO" id="GO:0005634">
    <property type="term" value="C:nucleus"/>
    <property type="evidence" value="ECO:0007669"/>
    <property type="project" value="UniProtKB-SubCell"/>
</dbReference>
<dbReference type="InterPro" id="IPR013087">
    <property type="entry name" value="Znf_C2H2_type"/>
</dbReference>
<dbReference type="PANTHER" id="PTHR46179:SF13">
    <property type="entry name" value="C2H2-TYPE DOMAIN-CONTAINING PROTEIN"/>
    <property type="match status" value="1"/>
</dbReference>
<evidence type="ECO:0000259" key="10">
    <source>
        <dbReference type="PROSITE" id="PS50157"/>
    </source>
</evidence>
<dbReference type="Gene3D" id="3.30.160.60">
    <property type="entry name" value="Classic Zinc Finger"/>
    <property type="match status" value="1"/>
</dbReference>
<evidence type="ECO:0000256" key="5">
    <source>
        <dbReference type="ARBA" id="ARBA00023015"/>
    </source>
</evidence>
<dbReference type="PROSITE" id="PS00028">
    <property type="entry name" value="ZINC_FINGER_C2H2_1"/>
    <property type="match status" value="1"/>
</dbReference>
<evidence type="ECO:0000256" key="6">
    <source>
        <dbReference type="ARBA" id="ARBA00023163"/>
    </source>
</evidence>
<gene>
    <name evidence="11" type="ORF">CERZMDRAFT_106186</name>
</gene>
<dbReference type="PANTHER" id="PTHR46179">
    <property type="entry name" value="ZINC FINGER PROTEIN"/>
    <property type="match status" value="1"/>
</dbReference>
<dbReference type="SUPFAM" id="SSF57667">
    <property type="entry name" value="beta-beta-alpha zinc fingers"/>
    <property type="match status" value="1"/>
</dbReference>
<dbReference type="AlphaFoldDB" id="A0A6A6FGD6"/>
<name>A0A6A6FGD6_9PEZI</name>
<reference evidence="11" key="1">
    <citation type="journal article" date="2020" name="Stud. Mycol.">
        <title>101 Dothideomycetes genomes: a test case for predicting lifestyles and emergence of pathogens.</title>
        <authorList>
            <person name="Haridas S."/>
            <person name="Albert R."/>
            <person name="Binder M."/>
            <person name="Bloem J."/>
            <person name="Labutti K."/>
            <person name="Salamov A."/>
            <person name="Andreopoulos B."/>
            <person name="Baker S."/>
            <person name="Barry K."/>
            <person name="Bills G."/>
            <person name="Bluhm B."/>
            <person name="Cannon C."/>
            <person name="Castanera R."/>
            <person name="Culley D."/>
            <person name="Daum C."/>
            <person name="Ezra D."/>
            <person name="Gonzalez J."/>
            <person name="Henrissat B."/>
            <person name="Kuo A."/>
            <person name="Liang C."/>
            <person name="Lipzen A."/>
            <person name="Lutzoni F."/>
            <person name="Magnuson J."/>
            <person name="Mondo S."/>
            <person name="Nolan M."/>
            <person name="Ohm R."/>
            <person name="Pangilinan J."/>
            <person name="Park H.-J."/>
            <person name="Ramirez L."/>
            <person name="Alfaro M."/>
            <person name="Sun H."/>
            <person name="Tritt A."/>
            <person name="Yoshinaga Y."/>
            <person name="Zwiers L.-H."/>
            <person name="Turgeon B."/>
            <person name="Goodwin S."/>
            <person name="Spatafora J."/>
            <person name="Crous P."/>
            <person name="Grigoriev I."/>
        </authorList>
    </citation>
    <scope>NUCLEOTIDE SEQUENCE</scope>
    <source>
        <strain evidence="11">SCOH1-5</strain>
    </source>
</reference>
<feature type="region of interest" description="Disordered" evidence="9">
    <location>
        <begin position="1"/>
        <end position="24"/>
    </location>
</feature>
<evidence type="ECO:0000256" key="2">
    <source>
        <dbReference type="ARBA" id="ARBA00022723"/>
    </source>
</evidence>
<sequence>MSRNLRHRGRGQQHRMPDQEGLDLSKLHPLAQDASHISVEQLTKSEQVEPWDGQRQDNIFFQPLAASAWQHDMSARPYARTEPLQTGNAAFVMTRIPSQNPSDADSGYVSQPVSIAAEQFNIDNFTYKPECLVGTAYWEYGISSVATWPPPPQTIVSDTAALSKAPRDSRKPSLTRCQQCGRVPKNHSDAKKHAETHFKRWKCEAAGCTRKEGFATLNDLERHRKSVHSLRPSVGSLFGYVCQACVQAPEGRDRKFWPRRDNFKAHIRRRHRDRDETYLLEVSRTQRPDDATTADVEERSVVSFVEFSQEITPSDPVEAAWCHAQPPDDAHHQSHHHDVFSSWFPETGVQEDSLAAMGSHAVDIDTQHQHPDWPISIGRLDEHLHQQLRFDTLTPSQYYMVPAQHPIDQLHADHATVTDSQQWPPSQNNSQLRRMSPHAIPALSHKRPPQQVQPSASNHQCPYCHKPNKRECDLKKHIKRHTRPYGCTFSLCNKTFGSRNDWKRHELTQHQRPPKRQRRGPEAGITTSFWCGFCKEFLVAQALWGSDSENHLALRRMDKTISSVVTEARIQHVGDHYDRDNRAVGEWLSLEDSVKGKRDVEDEFGSDGVILGGDNVVCKRGHGNSAVGDVSVWRPAQRSVRGPDIDYKFKDDEQLPGREDEEHMDAEGMRDRDDD</sequence>